<dbReference type="InterPro" id="IPR038969">
    <property type="entry name" value="FEN"/>
</dbReference>
<accession>A0ABD6SAT8</accession>
<evidence type="ECO:0000256" key="2">
    <source>
        <dbReference type="ARBA" id="ARBA00022801"/>
    </source>
</evidence>
<keyword evidence="1" id="KW-0540">Nuclease</keyword>
<evidence type="ECO:0000313" key="6">
    <source>
        <dbReference type="EMBL" id="PER55664.1"/>
    </source>
</evidence>
<feature type="domain" description="5'-3' exonuclease" evidence="5">
    <location>
        <begin position="26"/>
        <end position="295"/>
    </location>
</feature>
<dbReference type="InterPro" id="IPR029060">
    <property type="entry name" value="PIN-like_dom_sf"/>
</dbReference>
<evidence type="ECO:0000256" key="4">
    <source>
        <dbReference type="ARBA" id="ARBA00050026"/>
    </source>
</evidence>
<name>A0ABD6SAT8_BACTU</name>
<dbReference type="Gene3D" id="3.40.50.1010">
    <property type="entry name" value="5'-nuclease"/>
    <property type="match status" value="1"/>
</dbReference>
<dbReference type="Proteomes" id="UP000219897">
    <property type="component" value="Unassembled WGS sequence"/>
</dbReference>
<reference evidence="6 7" key="1">
    <citation type="submission" date="2017-09" db="EMBL/GenBank/DDBJ databases">
        <title>Large-scale bioinformatics analysis of Bacillus genomes uncovers conserved roles of natural products in bacterial physiology.</title>
        <authorList>
            <consortium name="Agbiome Team Llc"/>
            <person name="Bleich R.M."/>
            <person name="Kirk G.J."/>
            <person name="Santa Maria K.C."/>
            <person name="Allen S.E."/>
            <person name="Farag S."/>
            <person name="Shank E.A."/>
            <person name="Bowers A."/>
        </authorList>
    </citation>
    <scope>NUCLEOTIDE SEQUENCE [LARGE SCALE GENOMIC DNA]</scope>
    <source>
        <strain evidence="6 7">AFS005140</strain>
    </source>
</reference>
<dbReference type="GO" id="GO:0016788">
    <property type="term" value="F:hydrolase activity, acting on ester bonds"/>
    <property type="evidence" value="ECO:0007669"/>
    <property type="project" value="UniProtKB-ARBA"/>
</dbReference>
<dbReference type="PANTHER" id="PTHR42646">
    <property type="entry name" value="FLAP ENDONUCLEASE XNI"/>
    <property type="match status" value="1"/>
</dbReference>
<protein>
    <recommendedName>
        <fullName evidence="4">5'-3' exonuclease</fullName>
    </recommendedName>
</protein>
<dbReference type="Pfam" id="PF02739">
    <property type="entry name" value="5_3_exonuc_N"/>
    <property type="match status" value="1"/>
</dbReference>
<gene>
    <name evidence="6" type="ORF">CN495_07885</name>
</gene>
<dbReference type="InterPro" id="IPR002421">
    <property type="entry name" value="5-3_exonuclease"/>
</dbReference>
<keyword evidence="2" id="KW-0378">Hydrolase</keyword>
<dbReference type="InterPro" id="IPR020046">
    <property type="entry name" value="5-3_exonucl_a-hlix_arch_N"/>
</dbReference>
<sequence length="320" mass="36522">MAGTAVKKKAKKQAYKVDVKSWNGQENLLVIDVSAVMRSNFISMHQEFGANFGARREPMTYEVNGEIVNTSAIYGLMRLFQKYKSVETDYIFCFDTPNNMLKAIDKNYKAGRVKMDNEYFDQVNTVYKILQEAGYTVLAKDGFEADHMVVEAVNQNKRLYDNIGVVTNDRDLSHLVGDNTYWLHPLVKESDISFDTYVEALECPYNSILLKKCMVGDKSDKIVGIFRFGEVAFQKFLKEEHLVAEDCEVLRPIRGHEREIILQAETLSDDKKGQALHALDLILPLPVQIDARANREINKLFMVSALKRYGMSSLLTLFQS</sequence>
<comment type="caution">
    <text evidence="6">The sequence shown here is derived from an EMBL/GenBank/DDBJ whole genome shotgun (WGS) entry which is preliminary data.</text>
</comment>
<organism evidence="6 7">
    <name type="scientific">Bacillus thuringiensis</name>
    <dbReference type="NCBI Taxonomy" id="1428"/>
    <lineage>
        <taxon>Bacteria</taxon>
        <taxon>Bacillati</taxon>
        <taxon>Bacillota</taxon>
        <taxon>Bacilli</taxon>
        <taxon>Bacillales</taxon>
        <taxon>Bacillaceae</taxon>
        <taxon>Bacillus</taxon>
        <taxon>Bacillus cereus group</taxon>
    </lineage>
</organism>
<dbReference type="SUPFAM" id="SSF88723">
    <property type="entry name" value="PIN domain-like"/>
    <property type="match status" value="1"/>
</dbReference>
<evidence type="ECO:0000313" key="7">
    <source>
        <dbReference type="Proteomes" id="UP000219897"/>
    </source>
</evidence>
<evidence type="ECO:0000259" key="5">
    <source>
        <dbReference type="SMART" id="SM00475"/>
    </source>
</evidence>
<dbReference type="RefSeq" id="WP_046940450.1">
    <property type="nucleotide sequence ID" value="NZ_NTYF01000023.1"/>
</dbReference>
<dbReference type="GO" id="GO:0004518">
    <property type="term" value="F:nuclease activity"/>
    <property type="evidence" value="ECO:0007669"/>
    <property type="project" value="UniProtKB-KW"/>
</dbReference>
<dbReference type="SMART" id="SM00475">
    <property type="entry name" value="53EXOc"/>
    <property type="match status" value="1"/>
</dbReference>
<dbReference type="PANTHER" id="PTHR42646:SF2">
    <property type="entry name" value="5'-3' EXONUCLEASE FAMILY PROTEIN"/>
    <property type="match status" value="1"/>
</dbReference>
<proteinExistence type="predicted"/>
<evidence type="ECO:0000256" key="1">
    <source>
        <dbReference type="ARBA" id="ARBA00022722"/>
    </source>
</evidence>
<dbReference type="AlphaFoldDB" id="A0ABD6SAT8"/>
<dbReference type="EMBL" id="NTYF01000023">
    <property type="protein sequence ID" value="PER55664.1"/>
    <property type="molecule type" value="Genomic_DNA"/>
</dbReference>
<comment type="function">
    <text evidence="3">5'-3' exonuclease acting preferentially on double-stranded DNA.</text>
</comment>
<evidence type="ECO:0000256" key="3">
    <source>
        <dbReference type="ARBA" id="ARBA00049957"/>
    </source>
</evidence>